<dbReference type="Gene3D" id="3.55.50.30">
    <property type="match status" value="1"/>
</dbReference>
<name>A0A418YUR0_9SPHN</name>
<dbReference type="OrthoDB" id="9798846at2"/>
<evidence type="ECO:0000313" key="3">
    <source>
        <dbReference type="EMBL" id="RJG55902.1"/>
    </source>
</evidence>
<dbReference type="EMBL" id="QVRA01000005">
    <property type="protein sequence ID" value="RJG55902.1"/>
    <property type="molecule type" value="Genomic_DNA"/>
</dbReference>
<sequence>MHGEQPIPNEINRQAAQWFAEQESGDMTPEDEARFVRWLAADPQHAEAYGRAQAVWRFLNAETLAPTPSAERRSKRRWPQLTRGRHRQWIGGALAASLALVAIMDSDIATRLRADAITATGEIREIRLPDGSTAMLDTDSAITFTSDGRTVRLLKGEAAFQVARDPRHPFSVNAGSGTSTALGTRFIVRRAGDGARVTVTEHSVRVAIARQSAVLREGQAIGYDAESLDQPQRVVVADADAWTRGRIRVVNRPLGEVVAEIARYHRGYIRVVGEDVARRPVSGTFDIRDPVGAIDVLQRTLGIGSTRLTDRIILLHA</sequence>
<dbReference type="Pfam" id="PF16220">
    <property type="entry name" value="DUF4880"/>
    <property type="match status" value="1"/>
</dbReference>
<feature type="domain" description="FecR protein" evidence="1">
    <location>
        <begin position="117"/>
        <end position="204"/>
    </location>
</feature>
<dbReference type="Proteomes" id="UP000283469">
    <property type="component" value="Unassembled WGS sequence"/>
</dbReference>
<protein>
    <submittedName>
        <fullName evidence="3">FecR family protein</fullName>
    </submittedName>
</protein>
<keyword evidence="4" id="KW-1185">Reference proteome</keyword>
<reference evidence="3 4" key="1">
    <citation type="submission" date="2018-08" db="EMBL/GenBank/DDBJ databases">
        <title>Sphingobium sp. EO9.</title>
        <authorList>
            <person name="Park Y."/>
            <person name="Kim K.H."/>
            <person name="Jeon C.O."/>
        </authorList>
    </citation>
    <scope>NUCLEOTIDE SEQUENCE [LARGE SCALE GENOMIC DNA]</scope>
    <source>
        <strain evidence="3 4">EO9</strain>
    </source>
</reference>
<comment type="caution">
    <text evidence="3">The sequence shown here is derived from an EMBL/GenBank/DDBJ whole genome shotgun (WGS) entry which is preliminary data.</text>
</comment>
<evidence type="ECO:0000259" key="2">
    <source>
        <dbReference type="Pfam" id="PF16220"/>
    </source>
</evidence>
<proteinExistence type="predicted"/>
<dbReference type="PANTHER" id="PTHR30273:SF2">
    <property type="entry name" value="PROTEIN FECR"/>
    <property type="match status" value="1"/>
</dbReference>
<evidence type="ECO:0000313" key="4">
    <source>
        <dbReference type="Proteomes" id="UP000283469"/>
    </source>
</evidence>
<accession>A0A418YUR0</accession>
<dbReference type="Gene3D" id="2.60.120.1440">
    <property type="match status" value="1"/>
</dbReference>
<dbReference type="InterPro" id="IPR006860">
    <property type="entry name" value="FecR"/>
</dbReference>
<gene>
    <name evidence="3" type="ORF">D0Z70_07680</name>
</gene>
<dbReference type="RefSeq" id="WP_119745015.1">
    <property type="nucleotide sequence ID" value="NZ_QVRA01000005.1"/>
</dbReference>
<dbReference type="Pfam" id="PF04773">
    <property type="entry name" value="FecR"/>
    <property type="match status" value="1"/>
</dbReference>
<dbReference type="AlphaFoldDB" id="A0A418YUR0"/>
<dbReference type="InterPro" id="IPR032623">
    <property type="entry name" value="FecR_N"/>
</dbReference>
<feature type="domain" description="FecR N-terminal" evidence="2">
    <location>
        <begin position="13"/>
        <end position="55"/>
    </location>
</feature>
<organism evidence="3 4">
    <name type="scientific">Sphingobium terrigena</name>
    <dbReference type="NCBI Taxonomy" id="2304063"/>
    <lineage>
        <taxon>Bacteria</taxon>
        <taxon>Pseudomonadati</taxon>
        <taxon>Pseudomonadota</taxon>
        <taxon>Alphaproteobacteria</taxon>
        <taxon>Sphingomonadales</taxon>
        <taxon>Sphingomonadaceae</taxon>
        <taxon>Sphingobium</taxon>
    </lineage>
</organism>
<dbReference type="PIRSF" id="PIRSF018266">
    <property type="entry name" value="FecR"/>
    <property type="match status" value="1"/>
</dbReference>
<dbReference type="InterPro" id="IPR012373">
    <property type="entry name" value="Ferrdict_sens_TM"/>
</dbReference>
<dbReference type="GO" id="GO:0016989">
    <property type="term" value="F:sigma factor antagonist activity"/>
    <property type="evidence" value="ECO:0007669"/>
    <property type="project" value="TreeGrafter"/>
</dbReference>
<dbReference type="PANTHER" id="PTHR30273">
    <property type="entry name" value="PERIPLASMIC SIGNAL SENSOR AND SIGMA FACTOR ACTIVATOR FECR-RELATED"/>
    <property type="match status" value="1"/>
</dbReference>
<evidence type="ECO:0000259" key="1">
    <source>
        <dbReference type="Pfam" id="PF04773"/>
    </source>
</evidence>